<dbReference type="OrthoDB" id="6407690at2759"/>
<organism evidence="1 2">
    <name type="scientific">Nephila pilipes</name>
    <name type="common">Giant wood spider</name>
    <name type="synonym">Nephila maculata</name>
    <dbReference type="NCBI Taxonomy" id="299642"/>
    <lineage>
        <taxon>Eukaryota</taxon>
        <taxon>Metazoa</taxon>
        <taxon>Ecdysozoa</taxon>
        <taxon>Arthropoda</taxon>
        <taxon>Chelicerata</taxon>
        <taxon>Arachnida</taxon>
        <taxon>Araneae</taxon>
        <taxon>Araneomorphae</taxon>
        <taxon>Entelegynae</taxon>
        <taxon>Araneoidea</taxon>
        <taxon>Nephilidae</taxon>
        <taxon>Nephila</taxon>
    </lineage>
</organism>
<gene>
    <name evidence="1" type="primary">NCL1_13039</name>
    <name evidence="1" type="ORF">NPIL_132411</name>
</gene>
<keyword evidence="2" id="KW-1185">Reference proteome</keyword>
<dbReference type="Proteomes" id="UP000887013">
    <property type="component" value="Unassembled WGS sequence"/>
</dbReference>
<dbReference type="AlphaFoldDB" id="A0A8X6PBZ5"/>
<proteinExistence type="predicted"/>
<sequence length="346" mass="41506">MNIKFWPSLHLLASVKIAREILHKFDLKAVKNNFFTTKGEISAEYSSEIISKINELKSGFNSPLFKTDQILGIVRSLALEVVKWFLSHEDILTDVKLEFSDIYWYSHGVIDRFETAKNLVEDENIHVKRRFILACKYFFEGHVHALWENMLADEKISLARQRGLVASMRYWISELNNGGITDCIRMFKVAQSDEYFKENYLGIRCYFNKLEPQVQCRCLTYGITNGEIHHFDLYLCFSQMNVNELRILLYSLRESTRLRVIELFLYWPLQHIFVEVVDQSWRFISHYNFRNILDFILNDKIFNCWHDVNYQQLLKDIWLRCPLTYKRRLKRDRIHTNIRHFVKVTY</sequence>
<comment type="caution">
    <text evidence="1">The sequence shown here is derived from an EMBL/GenBank/DDBJ whole genome shotgun (WGS) entry which is preliminary data.</text>
</comment>
<accession>A0A8X6PBZ5</accession>
<dbReference type="EMBL" id="BMAW01067356">
    <property type="protein sequence ID" value="GFT59366.1"/>
    <property type="molecule type" value="Genomic_DNA"/>
</dbReference>
<protein>
    <submittedName>
        <fullName evidence="1">Uncharacterized protein</fullName>
    </submittedName>
</protein>
<evidence type="ECO:0000313" key="1">
    <source>
        <dbReference type="EMBL" id="GFT59366.1"/>
    </source>
</evidence>
<evidence type="ECO:0000313" key="2">
    <source>
        <dbReference type="Proteomes" id="UP000887013"/>
    </source>
</evidence>
<reference evidence="1" key="1">
    <citation type="submission" date="2020-08" db="EMBL/GenBank/DDBJ databases">
        <title>Multicomponent nature underlies the extraordinary mechanical properties of spider dragline silk.</title>
        <authorList>
            <person name="Kono N."/>
            <person name="Nakamura H."/>
            <person name="Mori M."/>
            <person name="Yoshida Y."/>
            <person name="Ohtoshi R."/>
            <person name="Malay A.D."/>
            <person name="Moran D.A.P."/>
            <person name="Tomita M."/>
            <person name="Numata K."/>
            <person name="Arakawa K."/>
        </authorList>
    </citation>
    <scope>NUCLEOTIDE SEQUENCE</scope>
</reference>
<name>A0A8X6PBZ5_NEPPI</name>